<dbReference type="NCBIfam" id="TIGR02292">
    <property type="entry name" value="ygfB_yecA"/>
    <property type="match status" value="1"/>
</dbReference>
<evidence type="ECO:0000313" key="3">
    <source>
        <dbReference type="Proteomes" id="UP001155901"/>
    </source>
</evidence>
<dbReference type="Proteomes" id="UP001155901">
    <property type="component" value="Unassembled WGS sequence"/>
</dbReference>
<dbReference type="InterPro" id="IPR004027">
    <property type="entry name" value="SEC_C_motif"/>
</dbReference>
<dbReference type="Pfam" id="PF03695">
    <property type="entry name" value="UPF0149"/>
    <property type="match status" value="1"/>
</dbReference>
<proteinExistence type="predicted"/>
<gene>
    <name evidence="1" type="ORF">KVP70_01240</name>
    <name evidence="2" type="ORF">L1274_000332</name>
</gene>
<dbReference type="RefSeq" id="WP_217940504.1">
    <property type="nucleotide sequence ID" value="NZ_JAHTGR010000001.1"/>
</dbReference>
<dbReference type="Pfam" id="PF02810">
    <property type="entry name" value="SEC-C"/>
    <property type="match status" value="1"/>
</dbReference>
<reference evidence="2" key="2">
    <citation type="submission" date="2022-03" db="EMBL/GenBank/DDBJ databases">
        <title>Genome Encyclopedia of Bacteria and Archaea VI: Functional Genomics of Type Strains.</title>
        <authorList>
            <person name="Whitman W."/>
        </authorList>
    </citation>
    <scope>NUCLEOTIDE SEQUENCE</scope>
    <source>
        <strain evidence="2">HSC-15S17</strain>
    </source>
</reference>
<reference evidence="1" key="1">
    <citation type="submission" date="2021-07" db="EMBL/GenBank/DDBJ databases">
        <title>Characterization of violacein-producing bacteria and related species.</title>
        <authorList>
            <person name="Wilson H.S."/>
            <person name="De Leon M.E."/>
        </authorList>
    </citation>
    <scope>NUCLEOTIDE SEQUENCE</scope>
    <source>
        <strain evidence="1">HSC-15S17</strain>
    </source>
</reference>
<dbReference type="InterPro" id="IPR011978">
    <property type="entry name" value="YgfB-like"/>
</dbReference>
<evidence type="ECO:0000313" key="2">
    <source>
        <dbReference type="EMBL" id="MCP2006644.1"/>
    </source>
</evidence>
<dbReference type="PANTHER" id="PTHR33747:SF1">
    <property type="entry name" value="ADENYLATE CYCLASE-ASSOCIATED CAP C-TERMINAL DOMAIN-CONTAINING PROTEIN"/>
    <property type="match status" value="1"/>
</dbReference>
<accession>A0AA41H4J2</accession>
<comment type="caution">
    <text evidence="1">The sequence shown here is derived from an EMBL/GenBank/DDBJ whole genome shotgun (WGS) entry which is preliminary data.</text>
</comment>
<sequence length="314" mass="34293">MPHTEPELIDSPLSQTIVRDGKPIRLDICNDADGGWLLEAVDQHGNSTVWKESFPTEQDALDEGLRTINDEGIDVLIGPPDPDGKMPPAFAARIENEFSLLEDFLNDACTTGPVMDMQTMEGFMTAAIIGPRLMLPSEWLPWIWDRVDGGADAPFDNQEQAEKVLDQLMRKYNRLIDAFESGAFAPALGNDEQEGAQRWCHGFLDAAKLNGPAWSLLMMAHPAWFAPLARLGTVDGADITEQQGDARKQIDAITPSLVNIRSYWRLHAADIDQHVGITLVRAAPKVGRNDPCPCGSGKKHKRCCGAGAASVTPA</sequence>
<evidence type="ECO:0000313" key="1">
    <source>
        <dbReference type="EMBL" id="MBV6319544.1"/>
    </source>
</evidence>
<evidence type="ECO:0000313" key="4">
    <source>
        <dbReference type="Proteomes" id="UP001162889"/>
    </source>
</evidence>
<dbReference type="AlphaFoldDB" id="A0AA41H4J2"/>
<protein>
    <submittedName>
        <fullName evidence="1">UPF0149 family protein</fullName>
    </submittedName>
</protein>
<dbReference type="EMBL" id="JALJZU010000001">
    <property type="protein sequence ID" value="MCP2006644.1"/>
    <property type="molecule type" value="Genomic_DNA"/>
</dbReference>
<name>A0AA41H4J2_9BURK</name>
<keyword evidence="4" id="KW-1185">Reference proteome</keyword>
<dbReference type="EMBL" id="JAHTGR010000001">
    <property type="protein sequence ID" value="MBV6319544.1"/>
    <property type="molecule type" value="Genomic_DNA"/>
</dbReference>
<dbReference type="Proteomes" id="UP001162889">
    <property type="component" value="Unassembled WGS sequence"/>
</dbReference>
<organism evidence="1 3">
    <name type="scientific">Duganella violaceipulchra</name>
    <dbReference type="NCBI Taxonomy" id="2849652"/>
    <lineage>
        <taxon>Bacteria</taxon>
        <taxon>Pseudomonadati</taxon>
        <taxon>Pseudomonadota</taxon>
        <taxon>Betaproteobacteria</taxon>
        <taxon>Burkholderiales</taxon>
        <taxon>Oxalobacteraceae</taxon>
        <taxon>Telluria group</taxon>
        <taxon>Duganella</taxon>
    </lineage>
</organism>
<dbReference type="PANTHER" id="PTHR33747">
    <property type="entry name" value="UPF0225 PROTEIN SCO1677"/>
    <property type="match status" value="1"/>
</dbReference>